<accession>A0ABT8ALV0</accession>
<keyword evidence="2" id="KW-1185">Reference proteome</keyword>
<organism evidence="1 2">
    <name type="scientific">Methylobacterium longum</name>
    <dbReference type="NCBI Taxonomy" id="767694"/>
    <lineage>
        <taxon>Bacteria</taxon>
        <taxon>Pseudomonadati</taxon>
        <taxon>Pseudomonadota</taxon>
        <taxon>Alphaproteobacteria</taxon>
        <taxon>Hyphomicrobiales</taxon>
        <taxon>Methylobacteriaceae</taxon>
        <taxon>Methylobacterium</taxon>
    </lineage>
</organism>
<dbReference type="RefSeq" id="WP_238287682.1">
    <property type="nucleotide sequence ID" value="NZ_BPQS01000010.1"/>
</dbReference>
<proteinExistence type="predicted"/>
<comment type="caution">
    <text evidence="1">The sequence shown here is derived from an EMBL/GenBank/DDBJ whole genome shotgun (WGS) entry which is preliminary data.</text>
</comment>
<gene>
    <name evidence="1" type="ORF">QWZ18_07295</name>
</gene>
<sequence>MPRISVKLAGDGTHTIMRDHATIACGMSLDEAENFVTFLRVSARVRRTHCLPEALRRRGAPAA</sequence>
<dbReference type="EMBL" id="JAUFPT010000019">
    <property type="protein sequence ID" value="MDN3570425.1"/>
    <property type="molecule type" value="Genomic_DNA"/>
</dbReference>
<reference evidence="2" key="1">
    <citation type="journal article" date="2019" name="Int. J. Syst. Evol. Microbiol.">
        <title>The Global Catalogue of Microorganisms (GCM) 10K type strain sequencing project: providing services to taxonomists for standard genome sequencing and annotation.</title>
        <authorList>
            <consortium name="The Broad Institute Genomics Platform"/>
            <consortium name="The Broad Institute Genome Sequencing Center for Infectious Disease"/>
            <person name="Wu L."/>
            <person name="Ma J."/>
        </authorList>
    </citation>
    <scope>NUCLEOTIDE SEQUENCE [LARGE SCALE GENOMIC DNA]</scope>
    <source>
        <strain evidence="2">CECT 7806</strain>
    </source>
</reference>
<evidence type="ECO:0000313" key="1">
    <source>
        <dbReference type="EMBL" id="MDN3570425.1"/>
    </source>
</evidence>
<dbReference type="Proteomes" id="UP001244297">
    <property type="component" value="Unassembled WGS sequence"/>
</dbReference>
<name>A0ABT8ALV0_9HYPH</name>
<evidence type="ECO:0000313" key="2">
    <source>
        <dbReference type="Proteomes" id="UP001244297"/>
    </source>
</evidence>
<protein>
    <submittedName>
        <fullName evidence="1">Uncharacterized protein</fullName>
    </submittedName>
</protein>